<organism evidence="11 12">
    <name type="scientific">Antrodiella citrinella</name>
    <dbReference type="NCBI Taxonomy" id="2447956"/>
    <lineage>
        <taxon>Eukaryota</taxon>
        <taxon>Fungi</taxon>
        <taxon>Dikarya</taxon>
        <taxon>Basidiomycota</taxon>
        <taxon>Agaricomycotina</taxon>
        <taxon>Agaricomycetes</taxon>
        <taxon>Polyporales</taxon>
        <taxon>Steccherinaceae</taxon>
        <taxon>Antrodiella</taxon>
    </lineage>
</organism>
<comment type="pathway">
    <text evidence="2">Glycolipid biosynthesis; glycosylphosphatidylinositol-anchor biosynthesis.</text>
</comment>
<dbReference type="UniPathway" id="UPA00196"/>
<evidence type="ECO:0000256" key="5">
    <source>
        <dbReference type="ARBA" id="ARBA00022502"/>
    </source>
</evidence>
<evidence type="ECO:0000256" key="8">
    <source>
        <dbReference type="ARBA" id="ARBA00023136"/>
    </source>
</evidence>
<gene>
    <name evidence="11" type="ORF">EUX98_g1386</name>
</gene>
<proteinExistence type="inferred from homology"/>
<feature type="transmembrane region" description="Helical" evidence="9">
    <location>
        <begin position="312"/>
        <end position="330"/>
    </location>
</feature>
<dbReference type="OrthoDB" id="15270at2759"/>
<evidence type="ECO:0000256" key="3">
    <source>
        <dbReference type="ARBA" id="ARBA00007559"/>
    </source>
</evidence>
<keyword evidence="7 9" id="KW-1133">Transmembrane helix</keyword>
<accession>A0A4S4N1K7</accession>
<evidence type="ECO:0000256" key="4">
    <source>
        <dbReference type="ARBA" id="ARBA00014495"/>
    </source>
</evidence>
<dbReference type="GO" id="GO:0072659">
    <property type="term" value="P:protein localization to plasma membrane"/>
    <property type="evidence" value="ECO:0007669"/>
    <property type="project" value="TreeGrafter"/>
</dbReference>
<dbReference type="Pfam" id="PF06423">
    <property type="entry name" value="GWT1"/>
    <property type="match status" value="2"/>
</dbReference>
<reference evidence="11 12" key="1">
    <citation type="submission" date="2019-02" db="EMBL/GenBank/DDBJ databases">
        <title>Genome sequencing of the rare red list fungi Antrodiella citrinella (Flaviporus citrinellus).</title>
        <authorList>
            <person name="Buettner E."/>
            <person name="Kellner H."/>
        </authorList>
    </citation>
    <scope>NUCLEOTIDE SEQUENCE [LARGE SCALE GENOMIC DNA]</scope>
    <source>
        <strain evidence="11 12">DSM 108506</strain>
    </source>
</reference>
<feature type="signal peptide" evidence="10">
    <location>
        <begin position="1"/>
        <end position="22"/>
    </location>
</feature>
<dbReference type="PANTHER" id="PTHR20661:SF0">
    <property type="entry name" value="PHOSPHATIDYLINOSITOL-GLYCAN BIOSYNTHESIS CLASS W PROTEIN"/>
    <property type="match status" value="1"/>
</dbReference>
<feature type="transmembrane region" description="Helical" evidence="9">
    <location>
        <begin position="102"/>
        <end position="126"/>
    </location>
</feature>
<dbReference type="AlphaFoldDB" id="A0A4S4N1K7"/>
<sequence length="338" mass="36867">MLLLTSICILAVDFPVFPRALAKCETFGVSVMDLGVGSFVFSQGLVSAIPIIKNPATLTAPMPPKLSDALRKSLPVLILGLLRTISVKGAEYPEHESEYGTHWNFFITLGLLPVLQVLLHPIILYLPISMLGLIIAFSHQIALSSGGLASYIFHEPRVNLISQNKEGLISLTENDKTAIELCSWAVVWWVLLAVERSINMSGGISRRLVNLPYVTYVAAFNTSFLLGYLILDLVFFPSPMSKSVYSPNSGLKVQTPTRSARSILAGNGLGSGSPKLLDAINKNGLVFFLVANVTTGLVNLAIPTMYASDSKAMVVLGVYTFWMCAGAWLCRGRRLWRF</sequence>
<evidence type="ECO:0000256" key="7">
    <source>
        <dbReference type="ARBA" id="ARBA00022989"/>
    </source>
</evidence>
<evidence type="ECO:0000256" key="10">
    <source>
        <dbReference type="SAM" id="SignalP"/>
    </source>
</evidence>
<keyword evidence="5" id="KW-0337">GPI-anchor biosynthesis</keyword>
<dbReference type="Proteomes" id="UP000308730">
    <property type="component" value="Unassembled WGS sequence"/>
</dbReference>
<keyword evidence="6 9" id="KW-0812">Transmembrane</keyword>
<feature type="transmembrane region" description="Helical" evidence="9">
    <location>
        <begin position="213"/>
        <end position="236"/>
    </location>
</feature>
<dbReference type="GO" id="GO:0005783">
    <property type="term" value="C:endoplasmic reticulum"/>
    <property type="evidence" value="ECO:0007669"/>
    <property type="project" value="TreeGrafter"/>
</dbReference>
<dbReference type="InterPro" id="IPR009447">
    <property type="entry name" value="PIGW/GWT1"/>
</dbReference>
<dbReference type="EMBL" id="SGPM01000015">
    <property type="protein sequence ID" value="THH32796.1"/>
    <property type="molecule type" value="Genomic_DNA"/>
</dbReference>
<dbReference type="GO" id="GO:0006506">
    <property type="term" value="P:GPI anchor biosynthetic process"/>
    <property type="evidence" value="ECO:0007669"/>
    <property type="project" value="UniProtKB-UniPathway"/>
</dbReference>
<comment type="subcellular location">
    <subcellularLocation>
        <location evidence="1">Membrane</location>
        <topology evidence="1">Multi-pass membrane protein</topology>
    </subcellularLocation>
</comment>
<evidence type="ECO:0000256" key="9">
    <source>
        <dbReference type="SAM" id="Phobius"/>
    </source>
</evidence>
<comment type="caution">
    <text evidence="11">The sequence shown here is derived from an EMBL/GenBank/DDBJ whole genome shotgun (WGS) entry which is preliminary data.</text>
</comment>
<protein>
    <recommendedName>
        <fullName evidence="4">GPI-anchored wall transfer protein 1</fullName>
    </recommendedName>
</protein>
<comment type="similarity">
    <text evidence="3">Belongs to the PIGW family.</text>
</comment>
<keyword evidence="8 9" id="KW-0472">Membrane</keyword>
<dbReference type="GO" id="GO:0032216">
    <property type="term" value="F:glucosaminyl-phosphatidylinositol O-acyltransferase activity"/>
    <property type="evidence" value="ECO:0007669"/>
    <property type="project" value="TreeGrafter"/>
</dbReference>
<dbReference type="GO" id="GO:0016020">
    <property type="term" value="C:membrane"/>
    <property type="evidence" value="ECO:0007669"/>
    <property type="project" value="UniProtKB-SubCell"/>
</dbReference>
<keyword evidence="12" id="KW-1185">Reference proteome</keyword>
<evidence type="ECO:0000256" key="6">
    <source>
        <dbReference type="ARBA" id="ARBA00022692"/>
    </source>
</evidence>
<keyword evidence="10" id="KW-0732">Signal</keyword>
<dbReference type="PANTHER" id="PTHR20661">
    <property type="entry name" value="PHOSPHATIDYLINOSITOL-GLYCAN BIOSYNTHESIS CLASS W PROTEIN"/>
    <property type="match status" value="1"/>
</dbReference>
<name>A0A4S4N1K7_9APHY</name>
<feature type="chain" id="PRO_5020215292" description="GPI-anchored wall transfer protein 1" evidence="10">
    <location>
        <begin position="23"/>
        <end position="338"/>
    </location>
</feature>
<evidence type="ECO:0000313" key="11">
    <source>
        <dbReference type="EMBL" id="THH32796.1"/>
    </source>
</evidence>
<evidence type="ECO:0000313" key="12">
    <source>
        <dbReference type="Proteomes" id="UP000308730"/>
    </source>
</evidence>
<evidence type="ECO:0000256" key="2">
    <source>
        <dbReference type="ARBA" id="ARBA00004687"/>
    </source>
</evidence>
<feature type="transmembrane region" description="Helical" evidence="9">
    <location>
        <begin position="285"/>
        <end position="306"/>
    </location>
</feature>
<evidence type="ECO:0000256" key="1">
    <source>
        <dbReference type="ARBA" id="ARBA00004141"/>
    </source>
</evidence>